<keyword evidence="13" id="KW-1185">Reference proteome</keyword>
<feature type="binding site" evidence="10">
    <location>
        <position position="169"/>
    </location>
    <ligand>
        <name>substrate</name>
    </ligand>
</feature>
<dbReference type="PANTHER" id="PTHR34990:SF1">
    <property type="entry name" value="UDP-2,3-DIACYLGLUCOSAMINE HYDROLASE"/>
    <property type="match status" value="1"/>
</dbReference>
<organism evidence="12 13">
    <name type="scientific">Methylophilus rhizosphaerae</name>
    <dbReference type="NCBI Taxonomy" id="492660"/>
    <lineage>
        <taxon>Bacteria</taxon>
        <taxon>Pseudomonadati</taxon>
        <taxon>Pseudomonadota</taxon>
        <taxon>Betaproteobacteria</taxon>
        <taxon>Nitrosomonadales</taxon>
        <taxon>Methylophilaceae</taxon>
        <taxon>Methylophilus</taxon>
    </lineage>
</organism>
<protein>
    <recommendedName>
        <fullName evidence="10">UDP-2,3-diacylglucosamine hydrolase</fullName>
        <ecNumber evidence="10">3.6.1.54</ecNumber>
    </recommendedName>
    <alternativeName>
        <fullName evidence="10">UDP-2,3-diacylglucosamine diphosphatase</fullName>
    </alternativeName>
</protein>
<feature type="binding site" evidence="10">
    <location>
        <position position="203"/>
    </location>
    <ligand>
        <name>Mn(2+)</name>
        <dbReference type="ChEBI" id="CHEBI:29035"/>
        <label>1</label>
    </ligand>
</feature>
<keyword evidence="1 10" id="KW-1003">Cell membrane</keyword>
<comment type="catalytic activity">
    <reaction evidence="10">
        <text>UDP-2-N,3-O-bis[(3R)-3-hydroxytetradecanoyl]-alpha-D-glucosamine + H2O = 2-N,3-O-bis[(3R)-3-hydroxytetradecanoyl]-alpha-D-glucosaminyl 1-phosphate + UMP + 2 H(+)</text>
        <dbReference type="Rhea" id="RHEA:25213"/>
        <dbReference type="ChEBI" id="CHEBI:15377"/>
        <dbReference type="ChEBI" id="CHEBI:15378"/>
        <dbReference type="ChEBI" id="CHEBI:57865"/>
        <dbReference type="ChEBI" id="CHEBI:57957"/>
        <dbReference type="ChEBI" id="CHEBI:78847"/>
        <dbReference type="EC" id="3.6.1.54"/>
    </reaction>
</comment>
<feature type="binding site" evidence="10">
    <location>
        <position position="8"/>
    </location>
    <ligand>
        <name>Mn(2+)</name>
        <dbReference type="ChEBI" id="CHEBI:29035"/>
        <label>1</label>
    </ligand>
</feature>
<dbReference type="GO" id="GO:0009245">
    <property type="term" value="P:lipid A biosynthetic process"/>
    <property type="evidence" value="ECO:0007669"/>
    <property type="project" value="UniProtKB-UniRule"/>
</dbReference>
<evidence type="ECO:0000256" key="6">
    <source>
        <dbReference type="ARBA" id="ARBA00022801"/>
    </source>
</evidence>
<dbReference type="EC" id="3.6.1.54" evidence="10"/>
<accession>A0A1G9D2W1</accession>
<dbReference type="GO" id="GO:0019897">
    <property type="term" value="C:extrinsic component of plasma membrane"/>
    <property type="evidence" value="ECO:0007669"/>
    <property type="project" value="UniProtKB-UniRule"/>
</dbReference>
<dbReference type="InterPro" id="IPR043461">
    <property type="entry name" value="LpxH-like"/>
</dbReference>
<dbReference type="SUPFAM" id="SSF56300">
    <property type="entry name" value="Metallo-dependent phosphatases"/>
    <property type="match status" value="1"/>
</dbReference>
<keyword evidence="7 10" id="KW-0443">Lipid metabolism</keyword>
<dbReference type="HAMAP" id="MF_00575">
    <property type="entry name" value="LpxH"/>
    <property type="match status" value="1"/>
</dbReference>
<comment type="function">
    <text evidence="10">Hydrolyzes the pyrophosphate bond of UDP-2,3-diacylglucosamine to yield 2,3-diacylglucosamine 1-phosphate (lipid X) and UMP by catalyzing the attack of water at the alpha-P atom. Involved in the biosynthesis of lipid A, a phosphorylated glycolipid that anchors the lipopolysaccharide to the outer membrane of the cell.</text>
</comment>
<dbReference type="EMBL" id="FNFX01000003">
    <property type="protein sequence ID" value="SDK58251.1"/>
    <property type="molecule type" value="Genomic_DNA"/>
</dbReference>
<gene>
    <name evidence="10" type="primary">lpxH</name>
    <name evidence="12" type="ORF">SAMN05192566_1757</name>
</gene>
<keyword evidence="3 10" id="KW-0997">Cell inner membrane</keyword>
<feature type="binding site" evidence="10">
    <location>
        <position position="41"/>
    </location>
    <ligand>
        <name>Mn(2+)</name>
        <dbReference type="ChEBI" id="CHEBI:29035"/>
        <label>2</label>
    </ligand>
</feature>
<dbReference type="InterPro" id="IPR029052">
    <property type="entry name" value="Metallo-depent_PP-like"/>
</dbReference>
<feature type="binding site" evidence="10">
    <location>
        <position position="41"/>
    </location>
    <ligand>
        <name>Mn(2+)</name>
        <dbReference type="ChEBI" id="CHEBI:29035"/>
        <label>1</label>
    </ligand>
</feature>
<feature type="domain" description="Calcineurin-like phosphoesterase" evidence="11">
    <location>
        <begin position="1"/>
        <end position="205"/>
    </location>
</feature>
<name>A0A1G9D2W1_9PROT</name>
<evidence type="ECO:0000256" key="5">
    <source>
        <dbReference type="ARBA" id="ARBA00022723"/>
    </source>
</evidence>
<dbReference type="Pfam" id="PF00149">
    <property type="entry name" value="Metallophos"/>
    <property type="match status" value="1"/>
</dbReference>
<dbReference type="AlphaFoldDB" id="A0A1G9D2W1"/>
<proteinExistence type="inferred from homology"/>
<dbReference type="UniPathway" id="UPA00359">
    <property type="reaction ID" value="UER00480"/>
</dbReference>
<reference evidence="13" key="1">
    <citation type="submission" date="2016-10" db="EMBL/GenBank/DDBJ databases">
        <authorList>
            <person name="Varghese N."/>
            <person name="Submissions S."/>
        </authorList>
    </citation>
    <scope>NUCLEOTIDE SEQUENCE [LARGE SCALE GENOMIC DNA]</scope>
    <source>
        <strain evidence="13">CBMB127</strain>
    </source>
</reference>
<keyword evidence="5 10" id="KW-0479">Metal-binding</keyword>
<dbReference type="RefSeq" id="WP_091471758.1">
    <property type="nucleotide sequence ID" value="NZ_FNFX01000003.1"/>
</dbReference>
<evidence type="ECO:0000256" key="1">
    <source>
        <dbReference type="ARBA" id="ARBA00022475"/>
    </source>
</evidence>
<evidence type="ECO:0000256" key="10">
    <source>
        <dbReference type="HAMAP-Rule" id="MF_00575"/>
    </source>
</evidence>
<dbReference type="CDD" id="cd07398">
    <property type="entry name" value="MPP_YbbF-LpxH"/>
    <property type="match status" value="1"/>
</dbReference>
<dbReference type="NCBIfam" id="NF003743">
    <property type="entry name" value="PRK05340.1"/>
    <property type="match status" value="1"/>
</dbReference>
<dbReference type="STRING" id="492660.SAMN05192566_1757"/>
<evidence type="ECO:0000256" key="9">
    <source>
        <dbReference type="ARBA" id="ARBA00023211"/>
    </source>
</evidence>
<feature type="binding site" evidence="10">
    <location>
        <position position="10"/>
    </location>
    <ligand>
        <name>Mn(2+)</name>
        <dbReference type="ChEBI" id="CHEBI:29035"/>
        <label>1</label>
    </ligand>
</feature>
<feature type="binding site" evidence="10">
    <location>
        <position position="84"/>
    </location>
    <ligand>
        <name>Mn(2+)</name>
        <dbReference type="ChEBI" id="CHEBI:29035"/>
        <label>2</label>
    </ligand>
</feature>
<evidence type="ECO:0000256" key="8">
    <source>
        <dbReference type="ARBA" id="ARBA00023136"/>
    </source>
</evidence>
<evidence type="ECO:0000256" key="4">
    <source>
        <dbReference type="ARBA" id="ARBA00022556"/>
    </source>
</evidence>
<evidence type="ECO:0000313" key="12">
    <source>
        <dbReference type="EMBL" id="SDK58251.1"/>
    </source>
</evidence>
<dbReference type="GO" id="GO:0008758">
    <property type="term" value="F:UDP-2,3-diacylglucosamine hydrolase activity"/>
    <property type="evidence" value="ECO:0007669"/>
    <property type="project" value="UniProtKB-UniRule"/>
</dbReference>
<keyword evidence="2 10" id="KW-0444">Lipid biosynthesis</keyword>
<dbReference type="PANTHER" id="PTHR34990">
    <property type="entry name" value="UDP-2,3-DIACYLGLUCOSAMINE HYDROLASE-RELATED"/>
    <property type="match status" value="1"/>
</dbReference>
<dbReference type="InterPro" id="IPR004843">
    <property type="entry name" value="Calcineurin-like_PHP"/>
</dbReference>
<evidence type="ECO:0000259" key="11">
    <source>
        <dbReference type="Pfam" id="PF00149"/>
    </source>
</evidence>
<dbReference type="OrthoDB" id="9783283at2"/>
<dbReference type="Gene3D" id="3.60.21.10">
    <property type="match status" value="1"/>
</dbReference>
<dbReference type="GO" id="GO:0005737">
    <property type="term" value="C:cytoplasm"/>
    <property type="evidence" value="ECO:0007669"/>
    <property type="project" value="InterPro"/>
</dbReference>
<feature type="binding site" evidence="10">
    <location>
        <position position="119"/>
    </location>
    <ligand>
        <name>Mn(2+)</name>
        <dbReference type="ChEBI" id="CHEBI:29035"/>
        <label>2</label>
    </ligand>
</feature>
<sequence>MTTWIISDLHLCAQRPAVTQAFLHWLETEASQAEALYILGDFFEAWVGDDVLGDAQYGAEYQSVVHALRTLSDSGVRLYFMHGNRDFLIGERFAQACGLQLLADPTMLVSGNKRILLAHGDALCTDDIAYQQFRQQVRDPQWQQAFLAQSLAARIAFAEQARSQSAENKAMQSMEIMDVNAHAVAALIRDNGYPEILVHGHTHRPYIHTLEIDRHVCQRWVLGDWHETAVVCRLDAEHIQLLTLPLN</sequence>
<feature type="binding site" evidence="10">
    <location>
        <position position="172"/>
    </location>
    <ligand>
        <name>substrate</name>
    </ligand>
</feature>
<keyword evidence="8 10" id="KW-0472">Membrane</keyword>
<dbReference type="Proteomes" id="UP000198629">
    <property type="component" value="Unassembled WGS sequence"/>
</dbReference>
<evidence type="ECO:0000256" key="3">
    <source>
        <dbReference type="ARBA" id="ARBA00022519"/>
    </source>
</evidence>
<dbReference type="InterPro" id="IPR010138">
    <property type="entry name" value="UDP-diacylglucosamine_Hdrlase"/>
</dbReference>
<feature type="binding site" evidence="10">
    <location>
        <position position="165"/>
    </location>
    <ligand>
        <name>substrate</name>
    </ligand>
</feature>
<comment type="pathway">
    <text evidence="10">Glycolipid biosynthesis; lipid IV(A) biosynthesis; lipid IV(A) from (3R)-3-hydroxytetradecanoyl-[acyl-carrier-protein] and UDP-N-acetyl-alpha-D-glucosamine: step 4/6.</text>
</comment>
<evidence type="ECO:0000256" key="7">
    <source>
        <dbReference type="ARBA" id="ARBA00023098"/>
    </source>
</evidence>
<dbReference type="NCBIfam" id="TIGR01854">
    <property type="entry name" value="lipid_A_lpxH"/>
    <property type="match status" value="1"/>
</dbReference>
<feature type="binding site" evidence="10">
    <location>
        <begin position="84"/>
        <end position="85"/>
    </location>
    <ligand>
        <name>substrate</name>
    </ligand>
</feature>
<keyword evidence="4 10" id="KW-0441">Lipid A biosynthesis</keyword>
<comment type="cofactor">
    <cofactor evidence="10">
        <name>Mn(2+)</name>
        <dbReference type="ChEBI" id="CHEBI:29035"/>
    </cofactor>
    <text evidence="10">Binds 2 Mn(2+) ions per subunit in a binuclear metal center.</text>
</comment>
<keyword evidence="9 10" id="KW-0464">Manganese</keyword>
<feature type="binding site" evidence="10">
    <location>
        <position position="201"/>
    </location>
    <ligand>
        <name>substrate</name>
    </ligand>
</feature>
<feature type="binding site" evidence="10">
    <location>
        <position position="127"/>
    </location>
    <ligand>
        <name>substrate</name>
    </ligand>
</feature>
<feature type="binding site" evidence="10">
    <location>
        <position position="201"/>
    </location>
    <ligand>
        <name>Mn(2+)</name>
        <dbReference type="ChEBI" id="CHEBI:29035"/>
        <label>2</label>
    </ligand>
</feature>
<evidence type="ECO:0000256" key="2">
    <source>
        <dbReference type="ARBA" id="ARBA00022516"/>
    </source>
</evidence>
<comment type="similarity">
    <text evidence="10">Belongs to the LpxH family.</text>
</comment>
<evidence type="ECO:0000313" key="13">
    <source>
        <dbReference type="Proteomes" id="UP000198629"/>
    </source>
</evidence>
<keyword evidence="6 10" id="KW-0378">Hydrolase</keyword>
<dbReference type="GO" id="GO:0030145">
    <property type="term" value="F:manganese ion binding"/>
    <property type="evidence" value="ECO:0007669"/>
    <property type="project" value="UniProtKB-UniRule"/>
</dbReference>
<comment type="subcellular location">
    <subcellularLocation>
        <location evidence="10">Cell inner membrane</location>
        <topology evidence="10">Peripheral membrane protein</topology>
        <orientation evidence="10">Cytoplasmic side</orientation>
    </subcellularLocation>
</comment>